<name>A0A9X0UEE6_9PROT</name>
<dbReference type="Pfam" id="PF01425">
    <property type="entry name" value="Amidase"/>
    <property type="match status" value="1"/>
</dbReference>
<evidence type="ECO:0000313" key="2">
    <source>
        <dbReference type="EMBL" id="MBC4016678.1"/>
    </source>
</evidence>
<keyword evidence="3" id="KW-1185">Reference proteome</keyword>
<protein>
    <submittedName>
        <fullName evidence="2">Amidase</fullName>
    </submittedName>
</protein>
<evidence type="ECO:0000313" key="3">
    <source>
        <dbReference type="Proteomes" id="UP000600101"/>
    </source>
</evidence>
<proteinExistence type="predicted"/>
<feature type="domain" description="Amidase" evidence="1">
    <location>
        <begin position="26"/>
        <end position="444"/>
    </location>
</feature>
<dbReference type="PANTHER" id="PTHR11895">
    <property type="entry name" value="TRANSAMIDASE"/>
    <property type="match status" value="1"/>
</dbReference>
<dbReference type="AlphaFoldDB" id="A0A9X0UEE6"/>
<organism evidence="2 3">
    <name type="scientific">Siccirubricoccus deserti</name>
    <dbReference type="NCBI Taxonomy" id="2013562"/>
    <lineage>
        <taxon>Bacteria</taxon>
        <taxon>Pseudomonadati</taxon>
        <taxon>Pseudomonadota</taxon>
        <taxon>Alphaproteobacteria</taxon>
        <taxon>Acetobacterales</taxon>
        <taxon>Roseomonadaceae</taxon>
        <taxon>Siccirubricoccus</taxon>
    </lineage>
</organism>
<dbReference type="InterPro" id="IPR023631">
    <property type="entry name" value="Amidase_dom"/>
</dbReference>
<dbReference type="Proteomes" id="UP000600101">
    <property type="component" value="Unassembled WGS sequence"/>
</dbReference>
<dbReference type="PANTHER" id="PTHR11895:SF176">
    <property type="entry name" value="AMIDASE AMID-RELATED"/>
    <property type="match status" value="1"/>
</dbReference>
<dbReference type="InterPro" id="IPR000120">
    <property type="entry name" value="Amidase"/>
</dbReference>
<dbReference type="SUPFAM" id="SSF75304">
    <property type="entry name" value="Amidase signature (AS) enzymes"/>
    <property type="match status" value="1"/>
</dbReference>
<dbReference type="EMBL" id="JACOMF010000017">
    <property type="protein sequence ID" value="MBC4016678.1"/>
    <property type="molecule type" value="Genomic_DNA"/>
</dbReference>
<sequence length="463" mass="47830">MDNPCLLSATEAGRLIAARKLSPVAYVQALLDRIAAVDGAVKAYITPLAGPALAAARAAEAEIAAGRWRGPLHGVPFAVKDNYFTAGVRTTAGSRLMLEFVPDRTAQLITRLQAAGAILLGKLNTWEYGTGNGAVYHDLPFPVARNPWDAARFTGGSSTGSEAAVAAGLAPFALGSDTGGSIRLPAAACGLAGLKSTYGRTSRAGVLPNCWSLDVTGALCWTAEDSAVVLGVIAGHDPEDPGSADAPVPDYRAALHGGVAGLTIGVVADVGPGVTPEIAEGIAASARVLEGQGARLVEVALPAPLADYRRAASIINWSESHSIHEADFCERAALMGQALRDKMTSGSLVRAADYLAAQRLRRVLARATDALFGLCDLLLLPGAFRVAPRFEDAAGVLAFTRESAMNVANISGHPAMSVLSGFDAAGMPLNAQIIGRYFDEATVLRAAAALEAATPHRARRPAL</sequence>
<reference evidence="2" key="1">
    <citation type="submission" date="2020-08" db="EMBL/GenBank/DDBJ databases">
        <authorList>
            <person name="Hu Y."/>
            <person name="Nguyen S.V."/>
            <person name="Li F."/>
            <person name="Fanning S."/>
        </authorList>
    </citation>
    <scope>NUCLEOTIDE SEQUENCE</scope>
    <source>
        <strain evidence="2">SYSU D8009</strain>
    </source>
</reference>
<dbReference type="RefSeq" id="WP_186771443.1">
    <property type="nucleotide sequence ID" value="NZ_JACOMF010000017.1"/>
</dbReference>
<dbReference type="GO" id="GO:0003824">
    <property type="term" value="F:catalytic activity"/>
    <property type="evidence" value="ECO:0007669"/>
    <property type="project" value="InterPro"/>
</dbReference>
<comment type="caution">
    <text evidence="2">The sequence shown here is derived from an EMBL/GenBank/DDBJ whole genome shotgun (WGS) entry which is preliminary data.</text>
</comment>
<evidence type="ECO:0000259" key="1">
    <source>
        <dbReference type="Pfam" id="PF01425"/>
    </source>
</evidence>
<gene>
    <name evidence="2" type="ORF">H7965_15250</name>
</gene>
<dbReference type="Gene3D" id="3.90.1300.10">
    <property type="entry name" value="Amidase signature (AS) domain"/>
    <property type="match status" value="1"/>
</dbReference>
<accession>A0A9X0UEE6</accession>
<dbReference type="InterPro" id="IPR036928">
    <property type="entry name" value="AS_sf"/>
</dbReference>